<evidence type="ECO:0000256" key="7">
    <source>
        <dbReference type="RuleBase" id="RU363032"/>
    </source>
</evidence>
<dbReference type="EMBL" id="JASXSX010000001">
    <property type="protein sequence ID" value="MDT3767542.1"/>
    <property type="molecule type" value="Genomic_DNA"/>
</dbReference>
<dbReference type="SUPFAM" id="SSF161098">
    <property type="entry name" value="MetI-like"/>
    <property type="match status" value="1"/>
</dbReference>
<name>A0ABU3IDH4_9ACTO</name>
<protein>
    <submittedName>
        <fullName evidence="9">Carbohydrate ABC transporter permease</fullName>
    </submittedName>
</protein>
<evidence type="ECO:0000313" key="10">
    <source>
        <dbReference type="Proteomes" id="UP001247542"/>
    </source>
</evidence>
<keyword evidence="5 7" id="KW-1133">Transmembrane helix</keyword>
<feature type="transmembrane region" description="Helical" evidence="7">
    <location>
        <begin position="33"/>
        <end position="54"/>
    </location>
</feature>
<evidence type="ECO:0000256" key="1">
    <source>
        <dbReference type="ARBA" id="ARBA00004651"/>
    </source>
</evidence>
<dbReference type="PROSITE" id="PS50928">
    <property type="entry name" value="ABC_TM1"/>
    <property type="match status" value="1"/>
</dbReference>
<accession>A0ABU3IDH4</accession>
<dbReference type="Proteomes" id="UP001247542">
    <property type="component" value="Unassembled WGS sequence"/>
</dbReference>
<dbReference type="Gene3D" id="1.10.3720.10">
    <property type="entry name" value="MetI-like"/>
    <property type="match status" value="1"/>
</dbReference>
<comment type="caution">
    <text evidence="9">The sequence shown here is derived from an EMBL/GenBank/DDBJ whole genome shotgun (WGS) entry which is preliminary data.</text>
</comment>
<comment type="similarity">
    <text evidence="7">Belongs to the binding-protein-dependent transport system permease family.</text>
</comment>
<keyword evidence="4 7" id="KW-0812">Transmembrane</keyword>
<feature type="transmembrane region" description="Helical" evidence="7">
    <location>
        <begin position="106"/>
        <end position="125"/>
    </location>
</feature>
<dbReference type="RefSeq" id="WP_313273789.1">
    <property type="nucleotide sequence ID" value="NZ_JASXSX010000001.1"/>
</dbReference>
<dbReference type="InterPro" id="IPR035906">
    <property type="entry name" value="MetI-like_sf"/>
</dbReference>
<keyword evidence="3" id="KW-1003">Cell membrane</keyword>
<evidence type="ECO:0000256" key="5">
    <source>
        <dbReference type="ARBA" id="ARBA00022989"/>
    </source>
</evidence>
<feature type="transmembrane region" description="Helical" evidence="7">
    <location>
        <begin position="137"/>
        <end position="161"/>
    </location>
</feature>
<keyword evidence="6 7" id="KW-0472">Membrane</keyword>
<keyword evidence="10" id="KW-1185">Reference proteome</keyword>
<dbReference type="PANTHER" id="PTHR43744">
    <property type="entry name" value="ABC TRANSPORTER PERMEASE PROTEIN MG189-RELATED-RELATED"/>
    <property type="match status" value="1"/>
</dbReference>
<dbReference type="Pfam" id="PF00528">
    <property type="entry name" value="BPD_transp_1"/>
    <property type="match status" value="1"/>
</dbReference>
<evidence type="ECO:0000256" key="4">
    <source>
        <dbReference type="ARBA" id="ARBA00022692"/>
    </source>
</evidence>
<sequence>MTKTLFGKARWKKTDHVVDEPPPSLRPKKVTKVITAVVLTVVLIYFLFPIYWVIVAATKSNLELVSTNGIWFASNLSELPGAIAANYARLMGWTQGLFWRWIANSLFYSTAAGVIGTLLSVMAGYSLAKFKYRGRNFILGMIMSGLLMPVALLTIPMYIVFHGIGLTNTMASIIIPSCISPFGVFLGRVYAQSSVPTELIEAARIDGASEARIFFTIVLRLLAPAMVTIFLFIFVATWNNFLLPLMMVSSAEIQPVTLGLYGMMSYFNPEKGAVMMGALFGVLPLIVIFLGLQKYWQAGLAAGSVKQ</sequence>
<evidence type="ECO:0000259" key="8">
    <source>
        <dbReference type="PROSITE" id="PS50928"/>
    </source>
</evidence>
<feature type="domain" description="ABC transmembrane type-1" evidence="8">
    <location>
        <begin position="102"/>
        <end position="292"/>
    </location>
</feature>
<organism evidence="9 10">
    <name type="scientific">Gleimia hominis</name>
    <dbReference type="NCBI Taxonomy" id="595468"/>
    <lineage>
        <taxon>Bacteria</taxon>
        <taxon>Bacillati</taxon>
        <taxon>Actinomycetota</taxon>
        <taxon>Actinomycetes</taxon>
        <taxon>Actinomycetales</taxon>
        <taxon>Actinomycetaceae</taxon>
        <taxon>Gleimia</taxon>
    </lineage>
</organism>
<feature type="transmembrane region" description="Helical" evidence="7">
    <location>
        <begin position="173"/>
        <end position="191"/>
    </location>
</feature>
<proteinExistence type="inferred from homology"/>
<gene>
    <name evidence="9" type="ORF">QS713_05630</name>
</gene>
<dbReference type="PANTHER" id="PTHR43744:SF12">
    <property type="entry name" value="ABC TRANSPORTER PERMEASE PROTEIN MG189-RELATED"/>
    <property type="match status" value="1"/>
</dbReference>
<evidence type="ECO:0000256" key="6">
    <source>
        <dbReference type="ARBA" id="ARBA00023136"/>
    </source>
</evidence>
<evidence type="ECO:0000256" key="3">
    <source>
        <dbReference type="ARBA" id="ARBA00022475"/>
    </source>
</evidence>
<comment type="subcellular location">
    <subcellularLocation>
        <location evidence="1 7">Cell membrane</location>
        <topology evidence="1 7">Multi-pass membrane protein</topology>
    </subcellularLocation>
</comment>
<reference evidence="9 10" key="1">
    <citation type="submission" date="2023-06" db="EMBL/GenBank/DDBJ databases">
        <title>Draft genome sequence of Gleimia hominis type strain CCUG 57540T.</title>
        <authorList>
            <person name="Salva-Serra F."/>
            <person name="Cardew S."/>
            <person name="Jensie Markopoulos S."/>
            <person name="Ohlen M."/>
            <person name="Inganas E."/>
            <person name="Svensson-Stadler L."/>
            <person name="Moore E.R.B."/>
        </authorList>
    </citation>
    <scope>NUCLEOTIDE SEQUENCE [LARGE SCALE GENOMIC DNA]</scope>
    <source>
        <strain evidence="9 10">CCUG 57540</strain>
    </source>
</reference>
<evidence type="ECO:0000256" key="2">
    <source>
        <dbReference type="ARBA" id="ARBA00022448"/>
    </source>
</evidence>
<evidence type="ECO:0000313" key="9">
    <source>
        <dbReference type="EMBL" id="MDT3767542.1"/>
    </source>
</evidence>
<dbReference type="CDD" id="cd06261">
    <property type="entry name" value="TM_PBP2"/>
    <property type="match status" value="1"/>
</dbReference>
<feature type="transmembrane region" description="Helical" evidence="7">
    <location>
        <begin position="212"/>
        <end position="235"/>
    </location>
</feature>
<feature type="transmembrane region" description="Helical" evidence="7">
    <location>
        <begin position="273"/>
        <end position="292"/>
    </location>
</feature>
<keyword evidence="2 7" id="KW-0813">Transport</keyword>
<dbReference type="InterPro" id="IPR000515">
    <property type="entry name" value="MetI-like"/>
</dbReference>